<dbReference type="Pfam" id="PF02397">
    <property type="entry name" value="Bac_transf"/>
    <property type="match status" value="1"/>
</dbReference>
<evidence type="ECO:0000313" key="4">
    <source>
        <dbReference type="EMBL" id="MBP3960073.1"/>
    </source>
</evidence>
<dbReference type="Proteomes" id="UP000676565">
    <property type="component" value="Unassembled WGS sequence"/>
</dbReference>
<protein>
    <submittedName>
        <fullName evidence="4">Sugar transferase</fullName>
    </submittedName>
</protein>
<sequence>MVESFDCATESPFQIQAPHPASSAVRPLAKVRATLDDRAPRANSGWTLRRAARFQRKKYGRLAGRTAGAVAKRALDVSVALALLIALAPLFAIVALLIKATDGGPVLFWQTRVGRWGREFRFPKFRSMVPNAERLLTAILDQNHHQSGVTFKLKRDPRVTWIGRLIRRASIDELPQLWCVLTGRMTLVGPRPAVVREVAQYTPTERRRLAATPGLTCIWQVSGRGDIPFGRQVEMDIEYIQKQSLLLDLKLLVLTVPAVLFGRGAY</sequence>
<gene>
    <name evidence="4" type="ORF">J8F10_33010</name>
</gene>
<evidence type="ECO:0000259" key="3">
    <source>
        <dbReference type="Pfam" id="PF02397"/>
    </source>
</evidence>
<feature type="transmembrane region" description="Helical" evidence="2">
    <location>
        <begin position="74"/>
        <end position="98"/>
    </location>
</feature>
<evidence type="ECO:0000256" key="2">
    <source>
        <dbReference type="SAM" id="Phobius"/>
    </source>
</evidence>
<comment type="caution">
    <text evidence="4">The sequence shown here is derived from an EMBL/GenBank/DDBJ whole genome shotgun (WGS) entry which is preliminary data.</text>
</comment>
<dbReference type="GO" id="GO:0016740">
    <property type="term" value="F:transferase activity"/>
    <property type="evidence" value="ECO:0007669"/>
    <property type="project" value="UniProtKB-KW"/>
</dbReference>
<dbReference type="EMBL" id="JAGKQQ010000001">
    <property type="protein sequence ID" value="MBP3960073.1"/>
    <property type="molecule type" value="Genomic_DNA"/>
</dbReference>
<keyword evidence="2" id="KW-0472">Membrane</keyword>
<dbReference type="PANTHER" id="PTHR30576:SF10">
    <property type="entry name" value="SLL5057 PROTEIN"/>
    <property type="match status" value="1"/>
</dbReference>
<name>A0ABS5C4K3_9BACT</name>
<accession>A0ABS5C4K3</accession>
<proteinExistence type="inferred from homology"/>
<evidence type="ECO:0000256" key="1">
    <source>
        <dbReference type="ARBA" id="ARBA00006464"/>
    </source>
</evidence>
<evidence type="ECO:0000313" key="5">
    <source>
        <dbReference type="Proteomes" id="UP000676565"/>
    </source>
</evidence>
<keyword evidence="4" id="KW-0808">Transferase</keyword>
<organism evidence="4 5">
    <name type="scientific">Gemmata palustris</name>
    <dbReference type="NCBI Taxonomy" id="2822762"/>
    <lineage>
        <taxon>Bacteria</taxon>
        <taxon>Pseudomonadati</taxon>
        <taxon>Planctomycetota</taxon>
        <taxon>Planctomycetia</taxon>
        <taxon>Gemmatales</taxon>
        <taxon>Gemmataceae</taxon>
        <taxon>Gemmata</taxon>
    </lineage>
</organism>
<keyword evidence="5" id="KW-1185">Reference proteome</keyword>
<comment type="similarity">
    <text evidence="1">Belongs to the bacterial sugar transferase family.</text>
</comment>
<dbReference type="InterPro" id="IPR003362">
    <property type="entry name" value="Bact_transf"/>
</dbReference>
<feature type="domain" description="Bacterial sugar transferase" evidence="3">
    <location>
        <begin position="72"/>
        <end position="260"/>
    </location>
</feature>
<keyword evidence="2" id="KW-0812">Transmembrane</keyword>
<reference evidence="4 5" key="1">
    <citation type="submission" date="2021-04" db="EMBL/GenBank/DDBJ databases">
        <authorList>
            <person name="Ivanova A."/>
        </authorList>
    </citation>
    <scope>NUCLEOTIDE SEQUENCE [LARGE SCALE GENOMIC DNA]</scope>
    <source>
        <strain evidence="4 5">G18</strain>
    </source>
</reference>
<dbReference type="PANTHER" id="PTHR30576">
    <property type="entry name" value="COLANIC BIOSYNTHESIS UDP-GLUCOSE LIPID CARRIER TRANSFERASE"/>
    <property type="match status" value="1"/>
</dbReference>
<keyword evidence="2" id="KW-1133">Transmembrane helix</keyword>